<gene>
    <name evidence="1" type="ORF">D9756_002894</name>
</gene>
<evidence type="ECO:0000313" key="1">
    <source>
        <dbReference type="EMBL" id="KAF5359658.1"/>
    </source>
</evidence>
<evidence type="ECO:0000313" key="2">
    <source>
        <dbReference type="Proteomes" id="UP000559027"/>
    </source>
</evidence>
<dbReference type="EMBL" id="JAACJO010000004">
    <property type="protein sequence ID" value="KAF5359658.1"/>
    <property type="molecule type" value="Genomic_DNA"/>
</dbReference>
<comment type="caution">
    <text evidence="1">The sequence shown here is derived from an EMBL/GenBank/DDBJ whole genome shotgun (WGS) entry which is preliminary data.</text>
</comment>
<accession>A0A8H5G799</accession>
<dbReference type="Gene3D" id="2.80.10.50">
    <property type="match status" value="1"/>
</dbReference>
<sequence>MAAPPSGNFYISVQSLPESAAQTTSGECTPITFNNVAYGGTFDEWTWVPNPGGPINTITGMFRNIGNGGYATAQNGSVVVCTEPEPQGQSLWHLVDNHDGTFLVQLPDTKIIWGLVLTSAQTQLTPNKIFAFSPA</sequence>
<reference evidence="1 2" key="1">
    <citation type="journal article" date="2020" name="ISME J.">
        <title>Uncovering the hidden diversity of litter-decomposition mechanisms in mushroom-forming fungi.</title>
        <authorList>
            <person name="Floudas D."/>
            <person name="Bentzer J."/>
            <person name="Ahren D."/>
            <person name="Johansson T."/>
            <person name="Persson P."/>
            <person name="Tunlid A."/>
        </authorList>
    </citation>
    <scope>NUCLEOTIDE SEQUENCE [LARGE SCALE GENOMIC DNA]</scope>
    <source>
        <strain evidence="1 2">CBS 146.42</strain>
    </source>
</reference>
<dbReference type="OrthoDB" id="10416031at2759"/>
<dbReference type="AlphaFoldDB" id="A0A8H5G799"/>
<organism evidence="1 2">
    <name type="scientific">Leucocoprinus leucothites</name>
    <dbReference type="NCBI Taxonomy" id="201217"/>
    <lineage>
        <taxon>Eukaryota</taxon>
        <taxon>Fungi</taxon>
        <taxon>Dikarya</taxon>
        <taxon>Basidiomycota</taxon>
        <taxon>Agaricomycotina</taxon>
        <taxon>Agaricomycetes</taxon>
        <taxon>Agaricomycetidae</taxon>
        <taxon>Agaricales</taxon>
        <taxon>Agaricineae</taxon>
        <taxon>Agaricaceae</taxon>
        <taxon>Leucocoprinus</taxon>
    </lineage>
</organism>
<protein>
    <submittedName>
        <fullName evidence="1">Uncharacterized protein</fullName>
    </submittedName>
</protein>
<keyword evidence="2" id="KW-1185">Reference proteome</keyword>
<name>A0A8H5G799_9AGAR</name>
<dbReference type="Proteomes" id="UP000559027">
    <property type="component" value="Unassembled WGS sequence"/>
</dbReference>
<proteinExistence type="predicted"/>